<feature type="transmembrane region" description="Helical" evidence="1">
    <location>
        <begin position="51"/>
        <end position="71"/>
    </location>
</feature>
<feature type="transmembrane region" description="Helical" evidence="1">
    <location>
        <begin position="241"/>
        <end position="264"/>
    </location>
</feature>
<organism evidence="2 3">
    <name type="scientific">Fibrobacter intestinalis</name>
    <dbReference type="NCBI Taxonomy" id="28122"/>
    <lineage>
        <taxon>Bacteria</taxon>
        <taxon>Pseudomonadati</taxon>
        <taxon>Fibrobacterota</taxon>
        <taxon>Fibrobacteria</taxon>
        <taxon>Fibrobacterales</taxon>
        <taxon>Fibrobacteraceae</taxon>
        <taxon>Fibrobacter</taxon>
    </lineage>
</organism>
<protein>
    <recommendedName>
        <fullName evidence="4">O-antigen ligase like membrane protein</fullName>
    </recommendedName>
</protein>
<keyword evidence="1" id="KW-0472">Membrane</keyword>
<gene>
    <name evidence="2" type="ORF">SAMN05720469_10195</name>
</gene>
<evidence type="ECO:0000313" key="2">
    <source>
        <dbReference type="EMBL" id="SHK10878.1"/>
    </source>
</evidence>
<feature type="transmembrane region" description="Helical" evidence="1">
    <location>
        <begin position="357"/>
        <end position="378"/>
    </location>
</feature>
<keyword evidence="3" id="KW-1185">Reference proteome</keyword>
<dbReference type="EMBL" id="FRAW01000001">
    <property type="protein sequence ID" value="SHK10878.1"/>
    <property type="molecule type" value="Genomic_DNA"/>
</dbReference>
<dbReference type="RefSeq" id="WP_143159266.1">
    <property type="nucleotide sequence ID" value="NZ_FRAW01000001.1"/>
</dbReference>
<keyword evidence="1" id="KW-0812">Transmembrane</keyword>
<sequence>MGKFLIGAISHYYWFLVVIAASLMFGFRDTSSGLIVITVLAFLFCFNKIQFNFLDGIVIIYVFYCLMTGLLNAYPFRLFYLGFRAEIIPICFYFFARSEEFQNDDFFFNIRKPLLFAMACGILFYFTMPSFYLSYKSSVLWNSMNIDTISASGHLLYEISRLSSFWPHSYFIGYSSLFLLVLCSKKIIVDGISSHLDVACLLVSFFCLFFAQQRVSIAFAVLYLIVLTIYASINKLENRRILYLLWMTSIVLGIAMGIIAVIILGPDFVEYVLNRSVNYDGNMVGDRFKLFEDFFNHLSLFGKGLGRYGHGAFAEGFPTIPDCDYVRVPAELGFLGLALLMFICLNSLQKGIALFKYCLFEVVCILFALVSMLGAATWELGTLQPFMYWFCLGHIQSKFNRQDELEEEYAEYIRLQTQGEWEEDDDEESLQ</sequence>
<feature type="transmembrane region" description="Helical" evidence="1">
    <location>
        <begin position="12"/>
        <end position="44"/>
    </location>
</feature>
<proteinExistence type="predicted"/>
<reference evidence="3" key="1">
    <citation type="submission" date="2016-11" db="EMBL/GenBank/DDBJ databases">
        <authorList>
            <person name="Varghese N."/>
            <person name="Submissions S."/>
        </authorList>
    </citation>
    <scope>NUCLEOTIDE SEQUENCE [LARGE SCALE GENOMIC DNA]</scope>
    <source>
        <strain evidence="3">UWOS</strain>
    </source>
</reference>
<feature type="transmembrane region" description="Helical" evidence="1">
    <location>
        <begin position="325"/>
        <end position="345"/>
    </location>
</feature>
<name>A0A1M6PSL1_9BACT</name>
<accession>A0A1M6PSL1</accession>
<evidence type="ECO:0000313" key="3">
    <source>
        <dbReference type="Proteomes" id="UP000184275"/>
    </source>
</evidence>
<feature type="transmembrane region" description="Helical" evidence="1">
    <location>
        <begin position="217"/>
        <end position="234"/>
    </location>
</feature>
<evidence type="ECO:0000256" key="1">
    <source>
        <dbReference type="SAM" id="Phobius"/>
    </source>
</evidence>
<feature type="transmembrane region" description="Helical" evidence="1">
    <location>
        <begin position="195"/>
        <end position="211"/>
    </location>
</feature>
<feature type="transmembrane region" description="Helical" evidence="1">
    <location>
        <begin position="115"/>
        <end position="135"/>
    </location>
</feature>
<dbReference type="Proteomes" id="UP000184275">
    <property type="component" value="Unassembled WGS sequence"/>
</dbReference>
<feature type="transmembrane region" description="Helical" evidence="1">
    <location>
        <begin position="165"/>
        <end position="183"/>
    </location>
</feature>
<keyword evidence="1" id="KW-1133">Transmembrane helix</keyword>
<dbReference type="AlphaFoldDB" id="A0A1M6PSL1"/>
<evidence type="ECO:0008006" key="4">
    <source>
        <dbReference type="Google" id="ProtNLM"/>
    </source>
</evidence>